<dbReference type="AlphaFoldDB" id="A0A0A8Y137"/>
<proteinExistence type="predicted"/>
<dbReference type="EMBL" id="GBRH01279195">
    <property type="protein sequence ID" value="JAD18700.1"/>
    <property type="molecule type" value="Transcribed_RNA"/>
</dbReference>
<organism evidence="1">
    <name type="scientific">Arundo donax</name>
    <name type="common">Giant reed</name>
    <name type="synonym">Donax arundinaceus</name>
    <dbReference type="NCBI Taxonomy" id="35708"/>
    <lineage>
        <taxon>Eukaryota</taxon>
        <taxon>Viridiplantae</taxon>
        <taxon>Streptophyta</taxon>
        <taxon>Embryophyta</taxon>
        <taxon>Tracheophyta</taxon>
        <taxon>Spermatophyta</taxon>
        <taxon>Magnoliopsida</taxon>
        <taxon>Liliopsida</taxon>
        <taxon>Poales</taxon>
        <taxon>Poaceae</taxon>
        <taxon>PACMAD clade</taxon>
        <taxon>Arundinoideae</taxon>
        <taxon>Arundineae</taxon>
        <taxon>Arundo</taxon>
    </lineage>
</organism>
<evidence type="ECO:0000313" key="1">
    <source>
        <dbReference type="EMBL" id="JAD18700.1"/>
    </source>
</evidence>
<accession>A0A0A8Y137</accession>
<sequence length="32" mass="3753">MIAFHEEIVAATRGTNQRMKTMERDRRFGSGR</sequence>
<name>A0A0A8Y137_ARUDO</name>
<reference evidence="1" key="1">
    <citation type="submission" date="2014-09" db="EMBL/GenBank/DDBJ databases">
        <authorList>
            <person name="Magalhaes I.L.F."/>
            <person name="Oliveira U."/>
            <person name="Santos F.R."/>
            <person name="Vidigal T.H.D.A."/>
            <person name="Brescovit A.D."/>
            <person name="Santos A.J."/>
        </authorList>
    </citation>
    <scope>NUCLEOTIDE SEQUENCE</scope>
    <source>
        <tissue evidence="1">Shoot tissue taken approximately 20 cm above the soil surface</tissue>
    </source>
</reference>
<protein>
    <submittedName>
        <fullName evidence="1">Uncharacterized protein</fullName>
    </submittedName>
</protein>
<reference evidence="1" key="2">
    <citation type="journal article" date="2015" name="Data Brief">
        <title>Shoot transcriptome of the giant reed, Arundo donax.</title>
        <authorList>
            <person name="Barrero R.A."/>
            <person name="Guerrero F.D."/>
            <person name="Moolhuijzen P."/>
            <person name="Goolsby J.A."/>
            <person name="Tidwell J."/>
            <person name="Bellgard S.E."/>
            <person name="Bellgard M.I."/>
        </authorList>
    </citation>
    <scope>NUCLEOTIDE SEQUENCE</scope>
    <source>
        <tissue evidence="1">Shoot tissue taken approximately 20 cm above the soil surface</tissue>
    </source>
</reference>